<organism evidence="2">
    <name type="scientific">bioreactor metagenome</name>
    <dbReference type="NCBI Taxonomy" id="1076179"/>
    <lineage>
        <taxon>unclassified sequences</taxon>
        <taxon>metagenomes</taxon>
        <taxon>ecological metagenomes</taxon>
    </lineage>
</organism>
<protein>
    <submittedName>
        <fullName evidence="2">Cellulosome-anchoring protein</fullName>
    </submittedName>
</protein>
<dbReference type="PROSITE" id="PS51272">
    <property type="entry name" value="SLH"/>
    <property type="match status" value="2"/>
</dbReference>
<dbReference type="EMBL" id="VSSQ01011808">
    <property type="protein sequence ID" value="MPM47763.1"/>
    <property type="molecule type" value="Genomic_DNA"/>
</dbReference>
<sequence length="135" mass="15294">MAIKEEVKDYIDLPETHWAHTDIQTLTYYNLMSGMTTAAPYRFGVYDSLTRAQIATILDRIFLDDGTGTYDAGMLDRFTDMKEQYANHWAVPSLARAVEAGLLNGFEDASLRPEAPLTRAQLMAILYRVDKLLVQ</sequence>
<feature type="domain" description="SLH" evidence="1">
    <location>
        <begin position="75"/>
        <end position="135"/>
    </location>
</feature>
<accession>A0A645AAB2</accession>
<proteinExistence type="predicted"/>
<dbReference type="AlphaFoldDB" id="A0A645AAB2"/>
<dbReference type="InterPro" id="IPR001119">
    <property type="entry name" value="SLH_dom"/>
</dbReference>
<comment type="caution">
    <text evidence="2">The sequence shown here is derived from an EMBL/GenBank/DDBJ whole genome shotgun (WGS) entry which is preliminary data.</text>
</comment>
<evidence type="ECO:0000259" key="1">
    <source>
        <dbReference type="PROSITE" id="PS51272"/>
    </source>
</evidence>
<feature type="domain" description="SLH" evidence="1">
    <location>
        <begin position="6"/>
        <end position="72"/>
    </location>
</feature>
<gene>
    <name evidence="2" type="primary">ancA_1</name>
    <name evidence="2" type="ORF">SDC9_94479</name>
</gene>
<evidence type="ECO:0000313" key="2">
    <source>
        <dbReference type="EMBL" id="MPM47763.1"/>
    </source>
</evidence>
<dbReference type="Pfam" id="PF00395">
    <property type="entry name" value="SLH"/>
    <property type="match status" value="1"/>
</dbReference>
<name>A0A645AAB2_9ZZZZ</name>
<reference evidence="2" key="1">
    <citation type="submission" date="2019-08" db="EMBL/GenBank/DDBJ databases">
        <authorList>
            <person name="Kucharzyk K."/>
            <person name="Murdoch R.W."/>
            <person name="Higgins S."/>
            <person name="Loffler F."/>
        </authorList>
    </citation>
    <scope>NUCLEOTIDE SEQUENCE</scope>
</reference>
<dbReference type="PANTHER" id="PTHR43308:SF5">
    <property type="entry name" value="S-LAYER PROTEIN _ PEPTIDOGLYCAN ENDO-BETA-N-ACETYLGLUCOSAMINIDASE"/>
    <property type="match status" value="1"/>
</dbReference>
<dbReference type="InterPro" id="IPR051465">
    <property type="entry name" value="Cell_Envelope_Struct_Comp"/>
</dbReference>
<dbReference type="PANTHER" id="PTHR43308">
    <property type="entry name" value="OUTER MEMBRANE PROTEIN ALPHA-RELATED"/>
    <property type="match status" value="1"/>
</dbReference>